<keyword evidence="6" id="KW-1185">Reference proteome</keyword>
<proteinExistence type="inferred from homology"/>
<evidence type="ECO:0000313" key="6">
    <source>
        <dbReference type="Proteomes" id="UP000199424"/>
    </source>
</evidence>
<dbReference type="InterPro" id="IPR036414">
    <property type="entry name" value="YaeB_N_sf"/>
</dbReference>
<reference evidence="6" key="1">
    <citation type="submission" date="2016-10" db="EMBL/GenBank/DDBJ databases">
        <authorList>
            <person name="Varghese N."/>
            <person name="Submissions S."/>
        </authorList>
    </citation>
    <scope>NUCLEOTIDE SEQUENCE [LARGE SCALE GENOMIC DNA]</scope>
    <source>
        <strain evidence="6">CGMCC 1.7285</strain>
    </source>
</reference>
<keyword evidence="5" id="KW-0808">Transferase</keyword>
<evidence type="ECO:0000313" key="5">
    <source>
        <dbReference type="EMBL" id="SFR41625.1"/>
    </source>
</evidence>
<gene>
    <name evidence="5" type="ORF">SAMN04488070_0715</name>
</gene>
<dbReference type="Proteomes" id="UP000199424">
    <property type="component" value="Unassembled WGS sequence"/>
</dbReference>
<dbReference type="AlphaFoldDB" id="A0A1I6GHF2"/>
<dbReference type="NCBIfam" id="TIGR00104">
    <property type="entry name" value="tRNA_TsaA"/>
    <property type="match status" value="1"/>
</dbReference>
<evidence type="ECO:0000256" key="1">
    <source>
        <dbReference type="ARBA" id="ARBA00022691"/>
    </source>
</evidence>
<feature type="domain" description="TsaA-like" evidence="4">
    <location>
        <begin position="12"/>
        <end position="153"/>
    </location>
</feature>
<dbReference type="PROSITE" id="PS01318">
    <property type="entry name" value="TSAA_1"/>
    <property type="match status" value="1"/>
</dbReference>
<evidence type="ECO:0000256" key="2">
    <source>
        <dbReference type="ARBA" id="ARBA00033753"/>
    </source>
</evidence>
<dbReference type="InterPro" id="IPR036413">
    <property type="entry name" value="YaeB-like_sf"/>
</dbReference>
<dbReference type="Gene3D" id="3.30.2310.10">
    <property type="entry name" value="YaeB-like"/>
    <property type="match status" value="1"/>
</dbReference>
<dbReference type="PANTHER" id="PTHR12818">
    <property type="entry name" value="TRNA (ADENINE(37)-N6)-METHYLTRANSFERASE"/>
    <property type="match status" value="1"/>
</dbReference>
<dbReference type="PANTHER" id="PTHR12818:SF0">
    <property type="entry name" value="TRNA (ADENINE(37)-N6)-METHYLTRANSFERASE"/>
    <property type="match status" value="1"/>
</dbReference>
<feature type="coiled-coil region" evidence="3">
    <location>
        <begin position="172"/>
        <end position="199"/>
    </location>
</feature>
<dbReference type="SUPFAM" id="SSF118196">
    <property type="entry name" value="YaeB-like"/>
    <property type="match status" value="1"/>
</dbReference>
<dbReference type="GO" id="GO:0032259">
    <property type="term" value="P:methylation"/>
    <property type="evidence" value="ECO:0007669"/>
    <property type="project" value="UniProtKB-KW"/>
</dbReference>
<evidence type="ECO:0000256" key="3">
    <source>
        <dbReference type="SAM" id="Coils"/>
    </source>
</evidence>
<dbReference type="RefSeq" id="WP_092855353.1">
    <property type="nucleotide sequence ID" value="NZ_FOYU01000001.1"/>
</dbReference>
<dbReference type="GO" id="GO:0089715">
    <property type="term" value="F:tRNA (L-threonylcarbamoyladenosine(37)-C2) methyltransferase activity"/>
    <property type="evidence" value="ECO:0007669"/>
    <property type="project" value="TreeGrafter"/>
</dbReference>
<dbReference type="Pfam" id="PF01980">
    <property type="entry name" value="TrmO_N"/>
    <property type="match status" value="1"/>
</dbReference>
<dbReference type="EMBL" id="FOYU01000001">
    <property type="protein sequence ID" value="SFR41625.1"/>
    <property type="molecule type" value="Genomic_DNA"/>
</dbReference>
<dbReference type="PROSITE" id="PS51668">
    <property type="entry name" value="TSAA_2"/>
    <property type="match status" value="1"/>
</dbReference>
<keyword evidence="5" id="KW-0489">Methyltransferase</keyword>
<dbReference type="Gene3D" id="2.40.30.70">
    <property type="entry name" value="YaeB-like"/>
    <property type="match status" value="1"/>
</dbReference>
<protein>
    <submittedName>
        <fullName evidence="5">tRNA-Thr(GGU) m(6)t(6)A37 methyltransferase TsaA</fullName>
    </submittedName>
</protein>
<keyword evidence="1" id="KW-0949">S-adenosyl-L-methionine</keyword>
<dbReference type="Pfam" id="PF18389">
    <property type="entry name" value="TrmO_C"/>
    <property type="match status" value="1"/>
</dbReference>
<dbReference type="InterPro" id="IPR041369">
    <property type="entry name" value="TrmO_C"/>
</dbReference>
<dbReference type="InterPro" id="IPR023370">
    <property type="entry name" value="TrmO-like_N"/>
</dbReference>
<dbReference type="InterPro" id="IPR040372">
    <property type="entry name" value="YaeB-like"/>
</dbReference>
<keyword evidence="3" id="KW-0175">Coiled coil</keyword>
<comment type="similarity">
    <text evidence="2">Belongs to the tRNA methyltransferase O family.</text>
</comment>
<dbReference type="InterPro" id="IPR023368">
    <property type="entry name" value="UPF0066_cons_site"/>
</dbReference>
<organism evidence="5 6">
    <name type="scientific">Pseudidiomarina maritima</name>
    <dbReference type="NCBI Taxonomy" id="519453"/>
    <lineage>
        <taxon>Bacteria</taxon>
        <taxon>Pseudomonadati</taxon>
        <taxon>Pseudomonadota</taxon>
        <taxon>Gammaproteobacteria</taxon>
        <taxon>Alteromonadales</taxon>
        <taxon>Idiomarinaceae</taxon>
        <taxon>Pseudidiomarina</taxon>
    </lineage>
</organism>
<dbReference type="CDD" id="cd09281">
    <property type="entry name" value="UPF0066"/>
    <property type="match status" value="1"/>
</dbReference>
<accession>A0A1I6GHF2</accession>
<sequence>MSEHQHSQSHVVEPIGFIESPYTEKFAVPRQPGLVPAATARIVLHGDYANPDCVRGLTEFSHIWVLFLFHQTTAQGWKPLVRPPRLGGNEKRGVFATRSTFRPNNLGMSVVKVIGITYRDKQTIIEVQSADWVNHTPVIDIKPYVPYADAIPEAVGGFAPSAPEQSLATTFSADAQQQLQQLNQQYPELQALISQVLAQDPRPAYQQNDTAEREYGMTLYDVNIRWQVKNQQNHVISISKGF</sequence>
<name>A0A1I6GHF2_9GAMM</name>
<evidence type="ECO:0000259" key="4">
    <source>
        <dbReference type="PROSITE" id="PS51668"/>
    </source>
</evidence>